<gene>
    <name evidence="16" type="ORF">GDO78_007249</name>
</gene>
<evidence type="ECO:0000313" key="16">
    <source>
        <dbReference type="EMBL" id="KAG9487278.1"/>
    </source>
</evidence>
<dbReference type="GO" id="GO:0004984">
    <property type="term" value="F:olfactory receptor activity"/>
    <property type="evidence" value="ECO:0007669"/>
    <property type="project" value="InterPro"/>
</dbReference>
<accession>A0A8J6KAY3</accession>
<dbReference type="PROSITE" id="PS50262">
    <property type="entry name" value="G_PROTEIN_RECEP_F1_2"/>
    <property type="match status" value="1"/>
</dbReference>
<feature type="domain" description="G-protein coupled receptors family 1 profile" evidence="15">
    <location>
        <begin position="27"/>
        <end position="276"/>
    </location>
</feature>
<dbReference type="Pfam" id="PF13853">
    <property type="entry name" value="7tm_4"/>
    <property type="match status" value="1"/>
</dbReference>
<dbReference type="Gene3D" id="1.20.1070.10">
    <property type="entry name" value="Rhodopsin 7-helix transmembrane proteins"/>
    <property type="match status" value="1"/>
</dbReference>
<protein>
    <recommendedName>
        <fullName evidence="14">Olfactory receptor</fullName>
    </recommendedName>
</protein>
<evidence type="ECO:0000256" key="10">
    <source>
        <dbReference type="ARBA" id="ARBA00023170"/>
    </source>
</evidence>
<dbReference type="PROSITE" id="PS00237">
    <property type="entry name" value="G_PROTEIN_RECEP_F1_1"/>
    <property type="match status" value="1"/>
</dbReference>
<dbReference type="PRINTS" id="PR00237">
    <property type="entry name" value="GPCRRHODOPSN"/>
</dbReference>
<feature type="transmembrane region" description="Helical" evidence="14">
    <location>
        <begin position="126"/>
        <end position="154"/>
    </location>
</feature>
<evidence type="ECO:0000256" key="12">
    <source>
        <dbReference type="ARBA" id="ARBA00023224"/>
    </source>
</evidence>
<feature type="transmembrane region" description="Helical" evidence="14">
    <location>
        <begin position="77"/>
        <end position="106"/>
    </location>
</feature>
<evidence type="ECO:0000256" key="11">
    <source>
        <dbReference type="ARBA" id="ARBA00023180"/>
    </source>
</evidence>
<keyword evidence="5 13" id="KW-0812">Transmembrane</keyword>
<dbReference type="EMBL" id="WNTK01000003">
    <property type="protein sequence ID" value="KAG9487278.1"/>
    <property type="molecule type" value="Genomic_DNA"/>
</dbReference>
<keyword evidence="12 13" id="KW-0807">Transducer</keyword>
<feature type="transmembrane region" description="Helical" evidence="14">
    <location>
        <begin position="12"/>
        <end position="34"/>
    </location>
</feature>
<feature type="transmembrane region" description="Helical" evidence="14">
    <location>
        <begin position="186"/>
        <end position="212"/>
    </location>
</feature>
<sequence>MEFHYSPAVQVTFFSLLLSAYSITMIGNIVIIFIISTNKHLHSPMYFFLINLSFLDILFTTSISPKFLTLLVNGNVIISYVGCMLQCYSFFFLGTTEILILAVMSFDRFMAICYPLRYMAVLTPRLCLYLALGSWACAFVDTLAPTVLVVQLSFCGSNRINHFFCDVDQLLKLSCTDTRFLNLLNFMVSALIVFGSLILIIVSYIYIIIAILKIPSSGGRWKSFATCSSHLVVVFIFYVGTVFMSLRSIKGSFVDFNKLAVMLSTIITPLLNPFIYTLRNNQVKRALRGLWNFGDKYCILRTGPGNNC</sequence>
<keyword evidence="6 14" id="KW-0552">Olfaction</keyword>
<dbReference type="InterPro" id="IPR000276">
    <property type="entry name" value="GPCR_Rhodpsn"/>
</dbReference>
<reference evidence="16" key="1">
    <citation type="thesis" date="2020" institute="ProQuest LLC" country="789 East Eisenhower Parkway, Ann Arbor, MI, USA">
        <title>Comparative Genomics and Chromosome Evolution.</title>
        <authorList>
            <person name="Mudd A.B."/>
        </authorList>
    </citation>
    <scope>NUCLEOTIDE SEQUENCE</scope>
    <source>
        <strain evidence="16">HN-11 Male</strain>
        <tissue evidence="16">Kidney and liver</tissue>
    </source>
</reference>
<keyword evidence="17" id="KW-1185">Reference proteome</keyword>
<keyword evidence="11" id="KW-0325">Glycoprotein</keyword>
<dbReference type="PANTHER" id="PTHR26454:SF18">
    <property type="entry name" value="OLFACTORY RECEPTOR 6C76"/>
    <property type="match status" value="1"/>
</dbReference>
<dbReference type="Proteomes" id="UP000770717">
    <property type="component" value="Unassembled WGS sequence"/>
</dbReference>
<dbReference type="AlphaFoldDB" id="A0A8J6KAY3"/>
<feature type="transmembrane region" description="Helical" evidence="14">
    <location>
        <begin position="46"/>
        <end position="65"/>
    </location>
</feature>
<dbReference type="InterPro" id="IPR017452">
    <property type="entry name" value="GPCR_Rhodpsn_7TM"/>
</dbReference>
<comment type="similarity">
    <text evidence="2 13">Belongs to the G-protein coupled receptor 1 family.</text>
</comment>
<comment type="caution">
    <text evidence="16">The sequence shown here is derived from an EMBL/GenBank/DDBJ whole genome shotgun (WGS) entry which is preliminary data.</text>
</comment>
<evidence type="ECO:0000256" key="13">
    <source>
        <dbReference type="RuleBase" id="RU000688"/>
    </source>
</evidence>
<dbReference type="PANTHER" id="PTHR26454">
    <property type="entry name" value="OLFACTORY RECEPTOR"/>
    <property type="match status" value="1"/>
</dbReference>
<evidence type="ECO:0000256" key="8">
    <source>
        <dbReference type="ARBA" id="ARBA00023040"/>
    </source>
</evidence>
<keyword evidence="4 14" id="KW-0716">Sensory transduction</keyword>
<evidence type="ECO:0000313" key="17">
    <source>
        <dbReference type="Proteomes" id="UP000770717"/>
    </source>
</evidence>
<evidence type="ECO:0000256" key="5">
    <source>
        <dbReference type="ARBA" id="ARBA00022692"/>
    </source>
</evidence>
<dbReference type="InterPro" id="IPR047132">
    <property type="entry name" value="Olfact_rcpt_6C-like"/>
</dbReference>
<evidence type="ECO:0000256" key="9">
    <source>
        <dbReference type="ARBA" id="ARBA00023136"/>
    </source>
</evidence>
<dbReference type="GO" id="GO:0004930">
    <property type="term" value="F:G protein-coupled receptor activity"/>
    <property type="evidence" value="ECO:0007669"/>
    <property type="project" value="UniProtKB-KW"/>
</dbReference>
<feature type="transmembrane region" description="Helical" evidence="14">
    <location>
        <begin position="259"/>
        <end position="278"/>
    </location>
</feature>
<dbReference type="OrthoDB" id="9902777at2759"/>
<evidence type="ECO:0000259" key="15">
    <source>
        <dbReference type="PROSITE" id="PS50262"/>
    </source>
</evidence>
<dbReference type="PRINTS" id="PR00245">
    <property type="entry name" value="OLFACTORYR"/>
</dbReference>
<dbReference type="InterPro" id="IPR000725">
    <property type="entry name" value="Olfact_rcpt"/>
</dbReference>
<evidence type="ECO:0000256" key="14">
    <source>
        <dbReference type="RuleBase" id="RU363047"/>
    </source>
</evidence>
<evidence type="ECO:0000256" key="3">
    <source>
        <dbReference type="ARBA" id="ARBA00022475"/>
    </source>
</evidence>
<organism evidence="16 17">
    <name type="scientific">Eleutherodactylus coqui</name>
    <name type="common">Puerto Rican coqui</name>
    <dbReference type="NCBI Taxonomy" id="57060"/>
    <lineage>
        <taxon>Eukaryota</taxon>
        <taxon>Metazoa</taxon>
        <taxon>Chordata</taxon>
        <taxon>Craniata</taxon>
        <taxon>Vertebrata</taxon>
        <taxon>Euteleostomi</taxon>
        <taxon>Amphibia</taxon>
        <taxon>Batrachia</taxon>
        <taxon>Anura</taxon>
        <taxon>Neobatrachia</taxon>
        <taxon>Hyloidea</taxon>
        <taxon>Eleutherodactylidae</taxon>
        <taxon>Eleutherodactylinae</taxon>
        <taxon>Eleutherodactylus</taxon>
        <taxon>Eleutherodactylus</taxon>
    </lineage>
</organism>
<keyword evidence="7 14" id="KW-1133">Transmembrane helix</keyword>
<keyword evidence="8 13" id="KW-0297">G-protein coupled receptor</keyword>
<dbReference type="GO" id="GO:0005886">
    <property type="term" value="C:plasma membrane"/>
    <property type="evidence" value="ECO:0007669"/>
    <property type="project" value="UniProtKB-SubCell"/>
</dbReference>
<evidence type="ECO:0000256" key="2">
    <source>
        <dbReference type="ARBA" id="ARBA00010663"/>
    </source>
</evidence>
<keyword evidence="3 14" id="KW-1003">Cell membrane</keyword>
<evidence type="ECO:0000256" key="1">
    <source>
        <dbReference type="ARBA" id="ARBA00004651"/>
    </source>
</evidence>
<keyword evidence="10 13" id="KW-0675">Receptor</keyword>
<evidence type="ECO:0000256" key="4">
    <source>
        <dbReference type="ARBA" id="ARBA00022606"/>
    </source>
</evidence>
<proteinExistence type="inferred from homology"/>
<keyword evidence="9 14" id="KW-0472">Membrane</keyword>
<dbReference type="FunFam" id="1.20.1070.10:FF:000010">
    <property type="entry name" value="Olfactory receptor"/>
    <property type="match status" value="1"/>
</dbReference>
<name>A0A8J6KAY3_ELECQ</name>
<dbReference type="FunFam" id="1.10.1220.70:FF:000001">
    <property type="entry name" value="Olfactory receptor"/>
    <property type="match status" value="1"/>
</dbReference>
<evidence type="ECO:0000256" key="6">
    <source>
        <dbReference type="ARBA" id="ARBA00022725"/>
    </source>
</evidence>
<dbReference type="SUPFAM" id="SSF81321">
    <property type="entry name" value="Family A G protein-coupled receptor-like"/>
    <property type="match status" value="1"/>
</dbReference>
<comment type="subcellular location">
    <subcellularLocation>
        <location evidence="1 14">Cell membrane</location>
        <topology evidence="1 14">Multi-pass membrane protein</topology>
    </subcellularLocation>
</comment>
<evidence type="ECO:0000256" key="7">
    <source>
        <dbReference type="ARBA" id="ARBA00022989"/>
    </source>
</evidence>
<feature type="transmembrane region" description="Helical" evidence="14">
    <location>
        <begin position="224"/>
        <end position="247"/>
    </location>
</feature>